<dbReference type="Proteomes" id="UP000001554">
    <property type="component" value="Chromosome 12"/>
</dbReference>
<evidence type="ECO:0000313" key="6">
    <source>
        <dbReference type="Proteomes" id="UP000001554"/>
    </source>
</evidence>
<evidence type="ECO:0000259" key="5">
    <source>
        <dbReference type="PROSITE" id="PS50168"/>
    </source>
</evidence>
<dbReference type="SUPFAM" id="SSF81901">
    <property type="entry name" value="HCP-like"/>
    <property type="match status" value="1"/>
</dbReference>
<dbReference type="InterPro" id="IPR016729">
    <property type="entry name" value="FADD"/>
</dbReference>
<feature type="repeat" description="TPR" evidence="1">
    <location>
        <begin position="1675"/>
        <end position="1708"/>
    </location>
</feature>
<feature type="compositionally biased region" description="Basic and acidic residues" evidence="3">
    <location>
        <begin position="1"/>
        <end position="13"/>
    </location>
</feature>
<dbReference type="Gene3D" id="3.40.50.300">
    <property type="entry name" value="P-loop containing nucleotide triphosphate hydrolases"/>
    <property type="match status" value="2"/>
</dbReference>
<dbReference type="PANTHER" id="PTHR15077:SF9">
    <property type="entry name" value="C-TERMINAL OF ROC (COR) DOMAIN-CONTAINING PROTEIN"/>
    <property type="match status" value="1"/>
</dbReference>
<reference evidence="6" key="1">
    <citation type="journal article" date="2020" name="Nat. Ecol. Evol.">
        <title>Deeply conserved synteny resolves early events in vertebrate evolution.</title>
        <authorList>
            <person name="Simakov O."/>
            <person name="Marletaz F."/>
            <person name="Yue J.X."/>
            <person name="O'Connell B."/>
            <person name="Jenkins J."/>
            <person name="Brandt A."/>
            <person name="Calef R."/>
            <person name="Tung C.H."/>
            <person name="Huang T.K."/>
            <person name="Schmutz J."/>
            <person name="Satoh N."/>
            <person name="Yu J.K."/>
            <person name="Putnam N.H."/>
            <person name="Green R.E."/>
            <person name="Rokhsar D.S."/>
        </authorList>
    </citation>
    <scope>NUCLEOTIDE SEQUENCE [LARGE SCALE GENOMIC DNA]</scope>
    <source>
        <strain evidence="6">S238N-H82</strain>
    </source>
</reference>
<dbReference type="Pfam" id="PF00531">
    <property type="entry name" value="Death"/>
    <property type="match status" value="4"/>
</dbReference>
<feature type="domain" description="DED" evidence="5">
    <location>
        <begin position="1023"/>
        <end position="1102"/>
    </location>
</feature>
<keyword evidence="2" id="KW-0175">Coiled coil</keyword>
<feature type="domain" description="Death" evidence="4">
    <location>
        <begin position="925"/>
        <end position="1002"/>
    </location>
</feature>
<dbReference type="Pfam" id="PF13424">
    <property type="entry name" value="TPR_12"/>
    <property type="match status" value="6"/>
</dbReference>
<feature type="region of interest" description="Disordered" evidence="3">
    <location>
        <begin position="754"/>
        <end position="815"/>
    </location>
</feature>
<gene>
    <name evidence="7" type="primary">LOC118427188</name>
</gene>
<dbReference type="OrthoDB" id="10038663at2759"/>
<feature type="domain" description="Death" evidence="4">
    <location>
        <begin position="2061"/>
        <end position="2142"/>
    </location>
</feature>
<feature type="region of interest" description="Disordered" evidence="3">
    <location>
        <begin position="1129"/>
        <end position="1167"/>
    </location>
</feature>
<feature type="domain" description="Death" evidence="4">
    <location>
        <begin position="1965"/>
        <end position="2048"/>
    </location>
</feature>
<name>A0A9J7M1P3_BRAFL</name>
<dbReference type="InterPro" id="IPR019734">
    <property type="entry name" value="TPR_rpt"/>
</dbReference>
<reference evidence="7" key="2">
    <citation type="submission" date="2025-08" db="UniProtKB">
        <authorList>
            <consortium name="RefSeq"/>
        </authorList>
    </citation>
    <scope>IDENTIFICATION</scope>
    <source>
        <strain evidence="7">S238N-H82</strain>
        <tissue evidence="7">Testes</tissue>
    </source>
</reference>
<dbReference type="InterPro" id="IPR001875">
    <property type="entry name" value="DED_dom"/>
</dbReference>
<dbReference type="GeneID" id="118427188"/>
<dbReference type="CDD" id="cd00045">
    <property type="entry name" value="DED"/>
    <property type="match status" value="1"/>
</dbReference>
<dbReference type="GO" id="GO:0043531">
    <property type="term" value="F:ADP binding"/>
    <property type="evidence" value="ECO:0007669"/>
    <property type="project" value="InterPro"/>
</dbReference>
<organism evidence="6 7">
    <name type="scientific">Branchiostoma floridae</name>
    <name type="common">Florida lancelet</name>
    <name type="synonym">Amphioxus</name>
    <dbReference type="NCBI Taxonomy" id="7739"/>
    <lineage>
        <taxon>Eukaryota</taxon>
        <taxon>Metazoa</taxon>
        <taxon>Chordata</taxon>
        <taxon>Cephalochordata</taxon>
        <taxon>Leptocardii</taxon>
        <taxon>Amphioxiformes</taxon>
        <taxon>Branchiostomatidae</taxon>
        <taxon>Branchiostoma</taxon>
    </lineage>
</organism>
<dbReference type="SUPFAM" id="SSF47986">
    <property type="entry name" value="DEATH domain"/>
    <property type="match status" value="4"/>
</dbReference>
<evidence type="ECO:0000256" key="2">
    <source>
        <dbReference type="SAM" id="Coils"/>
    </source>
</evidence>
<dbReference type="Gene3D" id="1.10.533.10">
    <property type="entry name" value="Death Domain, Fas"/>
    <property type="match status" value="5"/>
</dbReference>
<feature type="coiled-coil region" evidence="2">
    <location>
        <begin position="2037"/>
        <end position="2064"/>
    </location>
</feature>
<dbReference type="SUPFAM" id="SSF48452">
    <property type="entry name" value="TPR-like"/>
    <property type="match status" value="2"/>
</dbReference>
<feature type="domain" description="Death" evidence="4">
    <location>
        <begin position="821"/>
        <end position="905"/>
    </location>
</feature>
<feature type="compositionally biased region" description="Polar residues" evidence="3">
    <location>
        <begin position="1147"/>
        <end position="1160"/>
    </location>
</feature>
<dbReference type="CDD" id="cd01670">
    <property type="entry name" value="Death"/>
    <property type="match status" value="4"/>
</dbReference>
<feature type="repeat" description="TPR" evidence="1">
    <location>
        <begin position="498"/>
        <end position="531"/>
    </location>
</feature>
<dbReference type="SUPFAM" id="SSF52540">
    <property type="entry name" value="P-loop containing nucleoside triphosphate hydrolases"/>
    <property type="match status" value="2"/>
</dbReference>
<dbReference type="InterPro" id="IPR027417">
    <property type="entry name" value="P-loop_NTPase"/>
</dbReference>
<feature type="repeat" description="TPR" evidence="1">
    <location>
        <begin position="624"/>
        <end position="657"/>
    </location>
</feature>
<dbReference type="SMART" id="SM00005">
    <property type="entry name" value="DEATH"/>
    <property type="match status" value="4"/>
</dbReference>
<dbReference type="GO" id="GO:0042981">
    <property type="term" value="P:regulation of apoptotic process"/>
    <property type="evidence" value="ECO:0007669"/>
    <property type="project" value="InterPro"/>
</dbReference>
<dbReference type="PANTHER" id="PTHR15077">
    <property type="entry name" value="FAS-ASSOCIATING DEATH DOMAIN-CONTAINING PROTEIN FADD"/>
    <property type="match status" value="1"/>
</dbReference>
<keyword evidence="6" id="KW-1185">Reference proteome</keyword>
<protein>
    <submittedName>
        <fullName evidence="7">Uncharacterized protein LOC118427188</fullName>
    </submittedName>
</protein>
<evidence type="ECO:0000313" key="7">
    <source>
        <dbReference type="RefSeq" id="XP_035692718.1"/>
    </source>
</evidence>
<dbReference type="RefSeq" id="XP_035692718.1">
    <property type="nucleotide sequence ID" value="XM_035836825.1"/>
</dbReference>
<dbReference type="InterPro" id="IPR011990">
    <property type="entry name" value="TPR-like_helical_dom_sf"/>
</dbReference>
<evidence type="ECO:0000256" key="3">
    <source>
        <dbReference type="SAM" id="MobiDB-lite"/>
    </source>
</evidence>
<dbReference type="PROSITE" id="PS50005">
    <property type="entry name" value="TPR"/>
    <property type="match status" value="4"/>
</dbReference>
<dbReference type="InterPro" id="IPR011029">
    <property type="entry name" value="DEATH-like_dom_sf"/>
</dbReference>
<dbReference type="Pfam" id="PF05729">
    <property type="entry name" value="NACHT"/>
    <property type="match status" value="1"/>
</dbReference>
<evidence type="ECO:0000259" key="4">
    <source>
        <dbReference type="PROSITE" id="PS50017"/>
    </source>
</evidence>
<feature type="region of interest" description="Disordered" evidence="3">
    <location>
        <begin position="1"/>
        <end position="20"/>
    </location>
</feature>
<keyword evidence="1" id="KW-0802">TPR repeat</keyword>
<dbReference type="InterPro" id="IPR007111">
    <property type="entry name" value="NACHT_NTPase"/>
</dbReference>
<dbReference type="SMART" id="SM00028">
    <property type="entry name" value="TPR"/>
    <property type="match status" value="12"/>
</dbReference>
<proteinExistence type="predicted"/>
<dbReference type="Gene3D" id="1.25.40.10">
    <property type="entry name" value="Tetratricopeptide repeat domain"/>
    <property type="match status" value="4"/>
</dbReference>
<dbReference type="PROSITE" id="PS50168">
    <property type="entry name" value="DED"/>
    <property type="match status" value="1"/>
</dbReference>
<accession>A0A9J7M1P3</accession>
<evidence type="ECO:0000256" key="1">
    <source>
        <dbReference type="PROSITE-ProRule" id="PRU00339"/>
    </source>
</evidence>
<dbReference type="KEGG" id="bfo:118427188"/>
<dbReference type="InterPro" id="IPR000488">
    <property type="entry name" value="Death_dom"/>
</dbReference>
<sequence>MAYFKKKESRQDSDTDDRDVPFCGRKGHLAAIKKNFQDGRQIGLISGMPGVGKTRLAKEVAFQMSLDCKNQNVKLQVNTFNVAKFTSTNLILDTICASMLHKEHTTVSSKPEDLTTALQKLKLDEDYYLFICDNADTILEDGGLRTELLDFISQIVEMTPNVLFLVTSRRRFRLAREYRLFFDVELSPLEPDEAKDLLAKIAPKVPLQTHGEEIAKICGYLPLALVIAGVELQRGEDGYTPEELLELLRKNVLESPLSAESYSRSEQVSHVLQSAIDKLTDVIKSHFASLNYIPGSFGASAAAAIAGKQSPAHVKADVIRPLRERSLLEFDSSQQRFDIHPLMRDLVQQSLSQFVDVGVTRQRYCVFFADVLKQIGLAMYSDAPRGLLDLTTEFKNIEKLMLEAVNCADEDTHRALMRAVYEAERVINLYVHPGQAVPFFEACLSSAMAWGSPEERAKLLNVVGFAMGNYQGKYEDAYKKYTQALELLEPLGESTALARLYSNIGYVYHTRGQHNKAIRYLEASLEMWDRLRHGPTRGKAVTLATLGIVHDFVGNHEKARDYHTRCLEMRIEMCGENHPLIGPTQNNLAIAYNNMGDRDNALELHLRGLHMKRRWFNHPAQTKVESLNHVAEEYIHRKDYDKALQYLREAEQMQREVGDGDEQSVLSNVNLGRVFIHTKQYKEAEEQLKIAANWYEGRWGTHVWTAEALEFLGIALQGQGKNGEARDVMRRALDMYEKVSGNVDVREAIPRTRALLEGIPPSANNKLKTSSSPRHSPSEEEEEEVNDENTNRSTDGKKTTKPCPKSTSHLTQFDSTSDNDMQAVLTTIAEETGYRWPDLARRLGLTEAQSQDVDSRHRGNLKESCMDVLGVWQEKEGTNVSVQRLQAALVDASLKAIAEKIEDTDEEKMGVITCREKLHGIFFAVAEETGTKWKDLARTLDLKEAQIDGIASRHRGNLKECCMDVLETWRLREGRDATVQALQQALIQAELAAVADMISEMSSHTDPVMTAGDTSSIMAEFSKRSKLYMKIKRSLSEEDVKDLRAILVCNDHLGLAQVEKATPLEMFNMLEAEDKIGEGRLGLVVESLKGLNKTKLAKEAEAVQKMELEATGEFPSETRKRCATDMDDITPPGKHLKPCSPIPDAVTSDSGLESTSTTNEAQDKTADVQYFKTASDSEEIKDFKDNPFHGRQGELNIIEREFKDGCRIGLISGLPGMGKSRLAKEAALQICMQCQQRNVSLKTHHLDVRNVKSTNLIIDTVFAALLGRDFTGPISTPESLVITLEKVKRLEKEQQHKGFHLFICDNMDAILEDDDLRSQLLDVVCDIIKASNYKIFFLVTSSRKFRLAKEQRIFFDIQLRQLDSDEARNLLMTLAPNVPTDHFSDIVDLCGGLPLALTIAGNQLKPNGEEPGYTPEELVELVRKDVLESPLSDESYSKSERVGHVLGSAVNRLTEVLKKHYAELNFIPGSFSTAAAAAVTGKDSTAVVKAHTLLPLRQRSLVEFNSDNSQERWDMNPLLRNIVQMSLSSHLDLGLTRRRYCVFFADALKKIGAAMTRDASGGVWAFTADYRNIEKMMLEAINCSDDNAYRVFIDAAFEGEKVLMQYMRDPNQTVPFYTACLNSAMVCGTMKERARILTIIGFALANYQGRNEEAYEKYMQAKQLIEQEGDSTILARLYSNIGGIYNTRGQHKDAISSLEKSLEMWERVKPGPHLGKAITLATLGIVHSFVGNHMEAREYYTRCLEMRIEMCGEDHPLIGPSLNNLAITYDKLGEKEKALELHQKALYMKRRWFKKPAQTKVESLNNVAAQFMYRKEYSKALQLLQEAAQMQKEVNYVDSEQSVLSNLNLGKVFIHTKQYKEAEENLRIAANWYEGRWGTHVWTAEALEFLGMALKGQGKHDEAKDVLTRALDMYEKVSGNVDVRDAIPRTRALLEGLTSSVQCHGETQEGNDGEIYSNNGNAIDMQAVFTTIAEETGYRWPDLARRLGLTEAQIQDVESKRWGNLKESCMDVLGVWQKEGANVSVQVLAHALVHASLKAIAEEIEGTAEEKAEAVNQKQKLQAVFYNIAEDIGPKWKDLARKLGLKPAQIDGIETRHHREIKECCMDVLETWRLREGGAATIQVLQQALREADLTALADEMC</sequence>
<feature type="repeat" description="TPR" evidence="1">
    <location>
        <begin position="1884"/>
        <end position="1917"/>
    </location>
</feature>
<dbReference type="PROSITE" id="PS50017">
    <property type="entry name" value="DEATH_DOMAIN"/>
    <property type="match status" value="4"/>
</dbReference>
<dbReference type="GO" id="GO:0007165">
    <property type="term" value="P:signal transduction"/>
    <property type="evidence" value="ECO:0007669"/>
    <property type="project" value="InterPro"/>
</dbReference>